<dbReference type="GO" id="GO:0015105">
    <property type="term" value="F:arsenite transmembrane transporter activity"/>
    <property type="evidence" value="ECO:0007669"/>
    <property type="project" value="TreeGrafter"/>
</dbReference>
<dbReference type="OrthoDB" id="9771457at2"/>
<dbReference type="EMBL" id="FNAF01000002">
    <property type="protein sequence ID" value="SDD29421.1"/>
    <property type="molecule type" value="Genomic_DNA"/>
</dbReference>
<dbReference type="FunFam" id="1.20.1530.20:FF:000020">
    <property type="entry name" value="Arsenical-resistance membrane protein"/>
    <property type="match status" value="1"/>
</dbReference>
<feature type="transmembrane region" description="Helical" evidence="9">
    <location>
        <begin position="186"/>
        <end position="209"/>
    </location>
</feature>
<evidence type="ECO:0000256" key="8">
    <source>
        <dbReference type="PIRNR" id="PIRNR005508"/>
    </source>
</evidence>
<keyword evidence="5 8" id="KW-0812">Transmembrane</keyword>
<dbReference type="InterPro" id="IPR004706">
    <property type="entry name" value="Arsenical-R_Acr3"/>
</dbReference>
<feature type="transmembrane region" description="Helical" evidence="9">
    <location>
        <begin position="83"/>
        <end position="109"/>
    </location>
</feature>
<accession>A0A1G6TK40</accession>
<dbReference type="NCBIfam" id="TIGR00832">
    <property type="entry name" value="acr3"/>
    <property type="match status" value="1"/>
</dbReference>
<feature type="transmembrane region" description="Helical" evidence="9">
    <location>
        <begin position="121"/>
        <end position="143"/>
    </location>
</feature>
<dbReference type="Proteomes" id="UP000198995">
    <property type="component" value="Unassembled WGS sequence"/>
</dbReference>
<feature type="transmembrane region" description="Helical" evidence="9">
    <location>
        <begin position="45"/>
        <end position="63"/>
    </location>
</feature>
<feature type="transmembrane region" description="Helical" evidence="9">
    <location>
        <begin position="316"/>
        <end position="335"/>
    </location>
</feature>
<evidence type="ECO:0000256" key="5">
    <source>
        <dbReference type="ARBA" id="ARBA00022692"/>
    </source>
</evidence>
<feature type="transmembrane region" description="Helical" evidence="9">
    <location>
        <begin position="253"/>
        <end position="274"/>
    </location>
</feature>
<feature type="transmembrane region" description="Helical" evidence="9">
    <location>
        <begin position="12"/>
        <end position="33"/>
    </location>
</feature>
<proteinExistence type="inferred from homology"/>
<dbReference type="AlphaFoldDB" id="A0A1G6TK40"/>
<dbReference type="InterPro" id="IPR002657">
    <property type="entry name" value="BilAc:Na_symport/Acr3"/>
</dbReference>
<dbReference type="RefSeq" id="WP_091791191.1">
    <property type="nucleotide sequence ID" value="NZ_FNAF01000002.1"/>
</dbReference>
<dbReference type="STRING" id="2741.SAMN04489866_102170"/>
<keyword evidence="6 8" id="KW-1133">Transmembrane helix</keyword>
<dbReference type="GO" id="GO:0015104">
    <property type="term" value="F:antimonite transmembrane transporter activity"/>
    <property type="evidence" value="ECO:0007669"/>
    <property type="project" value="TreeGrafter"/>
</dbReference>
<keyword evidence="7 8" id="KW-0472">Membrane</keyword>
<sequence length="346" mass="37504">MSNQSKGINTFQRYLSVWVLLCMVIGVAIGHFVPAVPATLGRLQISGISIPIAILIWIMIYPMMMKVDFQSVKQIGKNPKGLLVTWATNWLIKPFTMYGIAYLFLFVVFKAFISKELATEYLAGAVLLGAAPCTAMVFVWSTLTKGNPAYTVVQVATNDLIILVAFVPIVKFLLGVSNVAVPYSTLFISIFLFVVIPLAGGILTRVMVVKQRGADYFEGTFIYKFDNATTIGLLLTLVIIFSSQAETILSNPLHILLIAVPLTIQTFLIFFIAYGASKLLKLPHDIAAPAGMIGASNFFELAVAVAIALFGTTSPAALATTVGVLTEVPVMLLLVRIANQTKARFA</sequence>
<keyword evidence="3 8" id="KW-0813">Transport</keyword>
<feature type="transmembrane region" description="Helical" evidence="9">
    <location>
        <begin position="286"/>
        <end position="310"/>
    </location>
</feature>
<evidence type="ECO:0000256" key="6">
    <source>
        <dbReference type="ARBA" id="ARBA00022989"/>
    </source>
</evidence>
<name>A0A1G6TK40_PEPNI</name>
<feature type="transmembrane region" description="Helical" evidence="9">
    <location>
        <begin position="155"/>
        <end position="174"/>
    </location>
</feature>
<dbReference type="Pfam" id="PF01758">
    <property type="entry name" value="SBF"/>
    <property type="match status" value="1"/>
</dbReference>
<keyword evidence="11" id="KW-1185">Reference proteome</keyword>
<evidence type="ECO:0000313" key="11">
    <source>
        <dbReference type="Proteomes" id="UP000198995"/>
    </source>
</evidence>
<reference evidence="10 11" key="1">
    <citation type="submission" date="2016-10" db="EMBL/GenBank/DDBJ databases">
        <authorList>
            <person name="de Groot N.N."/>
        </authorList>
    </citation>
    <scope>NUCLEOTIDE SEQUENCE [LARGE SCALE GENOMIC DNA]</scope>
    <source>
        <strain evidence="10 11">DSM 20475</strain>
    </source>
</reference>
<evidence type="ECO:0000313" key="10">
    <source>
        <dbReference type="EMBL" id="SDD29421.1"/>
    </source>
</evidence>
<comment type="similarity">
    <text evidence="2 8">Belongs to the arsenical resistance-3 (ACR3) (TC 2.A.59) family.</text>
</comment>
<dbReference type="InterPro" id="IPR038770">
    <property type="entry name" value="Na+/solute_symporter_sf"/>
</dbReference>
<evidence type="ECO:0000256" key="1">
    <source>
        <dbReference type="ARBA" id="ARBA00004651"/>
    </source>
</evidence>
<protein>
    <submittedName>
        <fullName evidence="10">Arsenite transporter, ACR3 family</fullName>
    </submittedName>
</protein>
<organism evidence="10 11">
    <name type="scientific">Peptococcus niger</name>
    <dbReference type="NCBI Taxonomy" id="2741"/>
    <lineage>
        <taxon>Bacteria</taxon>
        <taxon>Bacillati</taxon>
        <taxon>Bacillota</taxon>
        <taxon>Clostridia</taxon>
        <taxon>Eubacteriales</taxon>
        <taxon>Peptococcaceae</taxon>
        <taxon>Peptococcus</taxon>
    </lineage>
</organism>
<dbReference type="Gene3D" id="1.20.1530.20">
    <property type="match status" value="1"/>
</dbReference>
<dbReference type="GO" id="GO:0005886">
    <property type="term" value="C:plasma membrane"/>
    <property type="evidence" value="ECO:0007669"/>
    <property type="project" value="UniProtKB-SubCell"/>
</dbReference>
<dbReference type="PANTHER" id="PTHR43057">
    <property type="entry name" value="ARSENITE EFFLUX TRANSPORTER"/>
    <property type="match status" value="1"/>
</dbReference>
<evidence type="ECO:0000256" key="9">
    <source>
        <dbReference type="SAM" id="Phobius"/>
    </source>
</evidence>
<dbReference type="GO" id="GO:0015297">
    <property type="term" value="F:antiporter activity"/>
    <property type="evidence" value="ECO:0007669"/>
    <property type="project" value="UniProtKB-UniRule"/>
</dbReference>
<keyword evidence="4 8" id="KW-1003">Cell membrane</keyword>
<dbReference type="PANTHER" id="PTHR43057:SF1">
    <property type="entry name" value="ARSENICAL-RESISTANCE PROTEIN 3"/>
    <property type="match status" value="1"/>
</dbReference>
<evidence type="ECO:0000256" key="7">
    <source>
        <dbReference type="ARBA" id="ARBA00023136"/>
    </source>
</evidence>
<evidence type="ECO:0000256" key="4">
    <source>
        <dbReference type="ARBA" id="ARBA00022475"/>
    </source>
</evidence>
<evidence type="ECO:0000256" key="2">
    <source>
        <dbReference type="ARBA" id="ARBA00010110"/>
    </source>
</evidence>
<comment type="subcellular location">
    <subcellularLocation>
        <location evidence="1 8">Cell membrane</location>
        <topology evidence="1 8">Multi-pass membrane protein</topology>
    </subcellularLocation>
</comment>
<gene>
    <name evidence="10" type="ORF">SAMN04489866_102170</name>
</gene>
<evidence type="ECO:0000256" key="3">
    <source>
        <dbReference type="ARBA" id="ARBA00022448"/>
    </source>
</evidence>
<feature type="transmembrane region" description="Helical" evidence="9">
    <location>
        <begin position="221"/>
        <end position="241"/>
    </location>
</feature>
<dbReference type="PIRSF" id="PIRSF005508">
    <property type="entry name" value="Acr3"/>
    <property type="match status" value="1"/>
</dbReference>